<proteinExistence type="predicted"/>
<accession>A0A7L7LEK9</accession>
<reference evidence="1 2" key="2">
    <citation type="submission" date="2020-08" db="EMBL/GenBank/DDBJ databases">
        <title>Adhaeribacter dokdonensis sp. nov., isolated from the rhizosphere of Elymus tsukushiensis, a plant native to the Dokdo Islands, Republic of Korea.</title>
        <authorList>
            <person name="Ghim S.Y."/>
        </authorList>
    </citation>
    <scope>NUCLEOTIDE SEQUENCE [LARGE SCALE GENOMIC DNA]</scope>
    <source>
        <strain evidence="1 2">KUDC8001</strain>
    </source>
</reference>
<dbReference type="AlphaFoldDB" id="A0A7L7LEK9"/>
<protein>
    <recommendedName>
        <fullName evidence="3">Glycosyltransferase</fullName>
    </recommendedName>
</protein>
<keyword evidence="2" id="KW-1185">Reference proteome</keyword>
<name>A0A7L7LEK9_9BACT</name>
<dbReference type="KEGG" id="add:HUW48_25960"/>
<evidence type="ECO:0000313" key="2">
    <source>
        <dbReference type="Proteomes" id="UP000514509"/>
    </source>
</evidence>
<evidence type="ECO:0000313" key="1">
    <source>
        <dbReference type="EMBL" id="QMU31261.1"/>
    </source>
</evidence>
<gene>
    <name evidence="1" type="ORF">HUW48_25960</name>
</gene>
<reference evidence="1 2" key="1">
    <citation type="submission" date="2020-06" db="EMBL/GenBank/DDBJ databases">
        <authorList>
            <person name="Hwang Y.J."/>
        </authorList>
    </citation>
    <scope>NUCLEOTIDE SEQUENCE [LARGE SCALE GENOMIC DNA]</scope>
    <source>
        <strain evidence="1 2">KUDC8001</strain>
    </source>
</reference>
<sequence length="390" mass="44758">MEKLRIVVSGFIGLLPSGGVTWDYLQYPLGFYSMGHDVYYIEDTMQYSKYQSAGKEWNDSSDSIQYLKDTMKNFGLEDRWAYRDVASGECFGLTLNKLLEICATADLFINVSLSGYLREEYLKIPKRVLIDSDPMFTQVQDWDDSFPNKSSINIKNNLSNYNYLFSFGENINAQNCRIPTYNLKWEVTRQPICLNYWQYQPVNGSHTFTTVMNWSVRQKLKYQNEEWGQKDVEFEKVMSLPMLFDKANFQVVVTDSLKKLDYGKLQQSGWQTVDPLDKINNTEDYQAFISASLGEFSVAKETYVKSNSGWFSCRSACYLASGRPVITQETEWSKYIPSGTGIFAFTDTDSAIAALTEVTADIDKHSKAARDIAEEYFSSEKVLNTLLNKL</sequence>
<organism evidence="1 2">
    <name type="scientific">Adhaeribacter radiodurans</name>
    <dbReference type="NCBI Taxonomy" id="2745197"/>
    <lineage>
        <taxon>Bacteria</taxon>
        <taxon>Pseudomonadati</taxon>
        <taxon>Bacteroidota</taxon>
        <taxon>Cytophagia</taxon>
        <taxon>Cytophagales</taxon>
        <taxon>Hymenobacteraceae</taxon>
        <taxon>Adhaeribacter</taxon>
    </lineage>
</organism>
<dbReference type="RefSeq" id="WP_182413698.1">
    <property type="nucleotide sequence ID" value="NZ_CP055153.1"/>
</dbReference>
<dbReference type="Proteomes" id="UP000514509">
    <property type="component" value="Chromosome"/>
</dbReference>
<evidence type="ECO:0008006" key="3">
    <source>
        <dbReference type="Google" id="ProtNLM"/>
    </source>
</evidence>
<dbReference type="EMBL" id="CP055153">
    <property type="protein sequence ID" value="QMU31261.1"/>
    <property type="molecule type" value="Genomic_DNA"/>
</dbReference>